<gene>
    <name evidence="4" type="ORF">SAMN05192558_110139</name>
</gene>
<keyword evidence="5" id="KW-1185">Reference proteome</keyword>
<keyword evidence="2" id="KW-0521">NADP</keyword>
<evidence type="ECO:0000256" key="2">
    <source>
        <dbReference type="ARBA" id="ARBA00022857"/>
    </source>
</evidence>
<dbReference type="InterPro" id="IPR002347">
    <property type="entry name" value="SDR_fam"/>
</dbReference>
<dbReference type="PRINTS" id="PR00081">
    <property type="entry name" value="GDHRDH"/>
</dbReference>
<accession>A0A1H0TRT9</accession>
<dbReference type="Gene3D" id="3.40.50.720">
    <property type="entry name" value="NAD(P)-binding Rossmann-like Domain"/>
    <property type="match status" value="1"/>
</dbReference>
<dbReference type="STRING" id="504798.SAMN05421871_110139"/>
<keyword evidence="3" id="KW-0560">Oxidoreductase</keyword>
<dbReference type="PANTHER" id="PTHR43618">
    <property type="entry name" value="7-ALPHA-HYDROXYSTEROID DEHYDROGENASE"/>
    <property type="match status" value="1"/>
</dbReference>
<evidence type="ECO:0000313" key="5">
    <source>
        <dbReference type="Proteomes" id="UP000199651"/>
    </source>
</evidence>
<evidence type="ECO:0000313" key="4">
    <source>
        <dbReference type="EMBL" id="SDP56348.1"/>
    </source>
</evidence>
<proteinExistence type="inferred from homology"/>
<dbReference type="AlphaFoldDB" id="A0A1H0TRT9"/>
<dbReference type="GO" id="GO:0016491">
    <property type="term" value="F:oxidoreductase activity"/>
    <property type="evidence" value="ECO:0007669"/>
    <property type="project" value="UniProtKB-KW"/>
</dbReference>
<evidence type="ECO:0000256" key="3">
    <source>
        <dbReference type="ARBA" id="ARBA00023002"/>
    </source>
</evidence>
<dbReference type="InterPro" id="IPR052178">
    <property type="entry name" value="Sec_Metab_Biosynth_SDR"/>
</dbReference>
<sequence>MSELFSIKGKTALVTGGSRGIGLMIARGFVLAGAKVYVSSRSAEACRRVADELSGFGECVALPADLSIEDECRRLSEAFVAEESRLDILVNNAGATHGAPIDDFDDAAWDKVLDLNL</sequence>
<dbReference type="SUPFAM" id="SSF51735">
    <property type="entry name" value="NAD(P)-binding Rossmann-fold domains"/>
    <property type="match status" value="1"/>
</dbReference>
<dbReference type="EMBL" id="FNJB01000010">
    <property type="protein sequence ID" value="SDP56348.1"/>
    <property type="molecule type" value="Genomic_DNA"/>
</dbReference>
<name>A0A1H0TRT9_9PSEU</name>
<dbReference type="InterPro" id="IPR036291">
    <property type="entry name" value="NAD(P)-bd_dom_sf"/>
</dbReference>
<dbReference type="PANTHER" id="PTHR43618:SF8">
    <property type="entry name" value="7ALPHA-HYDROXYSTEROID DEHYDROGENASE"/>
    <property type="match status" value="1"/>
</dbReference>
<reference evidence="5" key="1">
    <citation type="submission" date="2016-10" db="EMBL/GenBank/DDBJ databases">
        <authorList>
            <person name="Varghese N."/>
            <person name="Submissions S."/>
        </authorList>
    </citation>
    <scope>NUCLEOTIDE SEQUENCE [LARGE SCALE GENOMIC DNA]</scope>
    <source>
        <strain evidence="5">IBRC-M 10655</strain>
    </source>
</reference>
<comment type="similarity">
    <text evidence="1">Belongs to the short-chain dehydrogenases/reductases (SDR) family.</text>
</comment>
<dbReference type="Proteomes" id="UP000199651">
    <property type="component" value="Unassembled WGS sequence"/>
</dbReference>
<protein>
    <submittedName>
        <fullName evidence="4">Short chain dehydrogenase</fullName>
    </submittedName>
</protein>
<evidence type="ECO:0000256" key="1">
    <source>
        <dbReference type="ARBA" id="ARBA00006484"/>
    </source>
</evidence>
<organism evidence="4 5">
    <name type="scientific">Actinokineospora alba</name>
    <dbReference type="NCBI Taxonomy" id="504798"/>
    <lineage>
        <taxon>Bacteria</taxon>
        <taxon>Bacillati</taxon>
        <taxon>Actinomycetota</taxon>
        <taxon>Actinomycetes</taxon>
        <taxon>Pseudonocardiales</taxon>
        <taxon>Pseudonocardiaceae</taxon>
        <taxon>Actinokineospora</taxon>
    </lineage>
</organism>
<dbReference type="Pfam" id="PF00106">
    <property type="entry name" value="adh_short"/>
    <property type="match status" value="1"/>
</dbReference>